<proteinExistence type="predicted"/>
<name>A0A9W4UTK8_9PLEO</name>
<keyword evidence="3" id="KW-1185">Reference proteome</keyword>
<gene>
    <name evidence="2" type="ORF">PDIGIT_LOCUS14788</name>
</gene>
<dbReference type="Proteomes" id="UP001152607">
    <property type="component" value="Unassembled WGS sequence"/>
</dbReference>
<evidence type="ECO:0000256" key="1">
    <source>
        <dbReference type="SAM" id="MobiDB-lite"/>
    </source>
</evidence>
<organism evidence="2 3">
    <name type="scientific">Periconia digitata</name>
    <dbReference type="NCBI Taxonomy" id="1303443"/>
    <lineage>
        <taxon>Eukaryota</taxon>
        <taxon>Fungi</taxon>
        <taxon>Dikarya</taxon>
        <taxon>Ascomycota</taxon>
        <taxon>Pezizomycotina</taxon>
        <taxon>Dothideomycetes</taxon>
        <taxon>Pleosporomycetidae</taxon>
        <taxon>Pleosporales</taxon>
        <taxon>Massarineae</taxon>
        <taxon>Periconiaceae</taxon>
        <taxon>Periconia</taxon>
    </lineage>
</organism>
<dbReference type="EMBL" id="CAOQHR010000012">
    <property type="protein sequence ID" value="CAI6341589.1"/>
    <property type="molecule type" value="Genomic_DNA"/>
</dbReference>
<comment type="caution">
    <text evidence="2">The sequence shown here is derived from an EMBL/GenBank/DDBJ whole genome shotgun (WGS) entry which is preliminary data.</text>
</comment>
<reference evidence="2" key="1">
    <citation type="submission" date="2023-01" db="EMBL/GenBank/DDBJ databases">
        <authorList>
            <person name="Van Ghelder C."/>
            <person name="Rancurel C."/>
        </authorList>
    </citation>
    <scope>NUCLEOTIDE SEQUENCE</scope>
    <source>
        <strain evidence="2">CNCM I-4278</strain>
    </source>
</reference>
<dbReference type="AlphaFoldDB" id="A0A9W4UTK8"/>
<protein>
    <submittedName>
        <fullName evidence="2">Uncharacterized protein</fullName>
    </submittedName>
</protein>
<sequence>MLVCSTKSHPDSFPFLERKPEGWPQSALGRLTASAQTSIAHDTKGAASATRRSGRQVNSIRPFPDDAGRVICNTVSISNMWEYDRGRVCWHQDCASAIRCCAEGRGLWTRAAVLVSGQHQSTLGLHAAKNVDD</sequence>
<feature type="region of interest" description="Disordered" evidence="1">
    <location>
        <begin position="39"/>
        <end position="60"/>
    </location>
</feature>
<evidence type="ECO:0000313" key="3">
    <source>
        <dbReference type="Proteomes" id="UP001152607"/>
    </source>
</evidence>
<accession>A0A9W4UTK8</accession>
<evidence type="ECO:0000313" key="2">
    <source>
        <dbReference type="EMBL" id="CAI6341589.1"/>
    </source>
</evidence>